<dbReference type="GO" id="GO:0016705">
    <property type="term" value="F:oxidoreductase activity, acting on paired donors, with incorporation or reduction of molecular oxygen"/>
    <property type="evidence" value="ECO:0007669"/>
    <property type="project" value="InterPro"/>
</dbReference>
<dbReference type="AlphaFoldDB" id="A0A2U1ZZS8"/>
<dbReference type="Gene3D" id="3.20.20.30">
    <property type="entry name" value="Luciferase-like domain"/>
    <property type="match status" value="1"/>
</dbReference>
<reference evidence="3 4" key="1">
    <citation type="submission" date="2018-03" db="EMBL/GenBank/DDBJ databases">
        <title>Genome assembly of novel Miniimonas species PCH200.</title>
        <authorList>
            <person name="Thakur V."/>
            <person name="Kumar V."/>
            <person name="Singh D."/>
        </authorList>
    </citation>
    <scope>NUCLEOTIDE SEQUENCE [LARGE SCALE GENOMIC DNA]</scope>
    <source>
        <strain evidence="3 4">PCH200</strain>
    </source>
</reference>
<organism evidence="3 4">
    <name type="scientific">Serinibacter arcticus</name>
    <dbReference type="NCBI Taxonomy" id="1655435"/>
    <lineage>
        <taxon>Bacteria</taxon>
        <taxon>Bacillati</taxon>
        <taxon>Actinomycetota</taxon>
        <taxon>Actinomycetes</taxon>
        <taxon>Micrococcales</taxon>
        <taxon>Beutenbergiaceae</taxon>
        <taxon>Serinibacter</taxon>
    </lineage>
</organism>
<comment type="caution">
    <text evidence="3">The sequence shown here is derived from an EMBL/GenBank/DDBJ whole genome shotgun (WGS) entry which is preliminary data.</text>
</comment>
<evidence type="ECO:0000256" key="1">
    <source>
        <dbReference type="SAM" id="MobiDB-lite"/>
    </source>
</evidence>
<dbReference type="EMBL" id="PYHR01000002">
    <property type="protein sequence ID" value="PWD52484.1"/>
    <property type="molecule type" value="Genomic_DNA"/>
</dbReference>
<dbReference type="OrthoDB" id="9780518at2"/>
<keyword evidence="4" id="KW-1185">Reference proteome</keyword>
<name>A0A2U1ZZS8_9MICO</name>
<sequence length="390" mass="40284">MLELSPVAAGADAGDALAASLELAVLADRLGYERLWFAEHHLTPGVVSAAPAVLTALAAERTSRIRLGSGAVLLGSTSPALAVEQFATVARLHPGRIDLGLGRAHVPPPAPTVAGSAPAPPAPAAPPAREPVGDRTVAGLLVPAAPPFSFSDPALLAHHGVRSRLLGRRTEIPDYLAELTLALDLLGEGHVVGEEVVRSGVASGADLQVWALASSPGESARAAGALGLPLAANYHVSPSGVLETVATYREAFRPGVLPAPRVIVSADVLVAETDARAETLARGFDRWVLGIRTASGALPYPAPSDAEPVIDERERALIGDRVRTRFVGDPRRVVDGLERLVEATGADELLVTSIAHDAAARLHSFALLARAWGAEAARPTAEREPTAVAS</sequence>
<dbReference type="Proteomes" id="UP000245166">
    <property type="component" value="Unassembled WGS sequence"/>
</dbReference>
<dbReference type="SUPFAM" id="SSF51679">
    <property type="entry name" value="Bacterial luciferase-like"/>
    <property type="match status" value="1"/>
</dbReference>
<feature type="domain" description="Luciferase-like" evidence="2">
    <location>
        <begin position="11"/>
        <end position="105"/>
    </location>
</feature>
<evidence type="ECO:0000313" key="4">
    <source>
        <dbReference type="Proteomes" id="UP000245166"/>
    </source>
</evidence>
<feature type="compositionally biased region" description="Pro residues" evidence="1">
    <location>
        <begin position="118"/>
        <end position="129"/>
    </location>
</feature>
<evidence type="ECO:0000313" key="3">
    <source>
        <dbReference type="EMBL" id="PWD52484.1"/>
    </source>
</evidence>
<feature type="domain" description="Luciferase-like" evidence="2">
    <location>
        <begin position="207"/>
        <end position="347"/>
    </location>
</feature>
<dbReference type="GO" id="GO:0005829">
    <property type="term" value="C:cytosol"/>
    <property type="evidence" value="ECO:0007669"/>
    <property type="project" value="TreeGrafter"/>
</dbReference>
<dbReference type="InterPro" id="IPR011251">
    <property type="entry name" value="Luciferase-like_dom"/>
</dbReference>
<feature type="region of interest" description="Disordered" evidence="1">
    <location>
        <begin position="108"/>
        <end position="132"/>
    </location>
</feature>
<dbReference type="InterPro" id="IPR050766">
    <property type="entry name" value="Bact_Lucif_Oxidored"/>
</dbReference>
<dbReference type="Pfam" id="PF00296">
    <property type="entry name" value="Bac_luciferase"/>
    <property type="match status" value="2"/>
</dbReference>
<gene>
    <name evidence="3" type="ORF">C8046_09935</name>
</gene>
<dbReference type="PANTHER" id="PTHR30137">
    <property type="entry name" value="LUCIFERASE-LIKE MONOOXYGENASE"/>
    <property type="match status" value="1"/>
</dbReference>
<evidence type="ECO:0000259" key="2">
    <source>
        <dbReference type="Pfam" id="PF00296"/>
    </source>
</evidence>
<proteinExistence type="predicted"/>
<accession>A0A2U1ZZS8</accession>
<dbReference type="PANTHER" id="PTHR30137:SF6">
    <property type="entry name" value="LUCIFERASE-LIKE MONOOXYGENASE"/>
    <property type="match status" value="1"/>
</dbReference>
<dbReference type="InterPro" id="IPR036661">
    <property type="entry name" value="Luciferase-like_sf"/>
</dbReference>
<protein>
    <submittedName>
        <fullName evidence="3">LLM class flavin-dependent oxidoreductase</fullName>
    </submittedName>
</protein>